<dbReference type="OrthoDB" id="5348252at2"/>
<dbReference type="AlphaFoldDB" id="A0A4Q1B043"/>
<accession>A0A4Q1B043</accession>
<proteinExistence type="predicted"/>
<organism evidence="1 2">
    <name type="scientific">Halarcobacter ebronensis</name>
    <dbReference type="NCBI Taxonomy" id="1462615"/>
    <lineage>
        <taxon>Bacteria</taxon>
        <taxon>Pseudomonadati</taxon>
        <taxon>Campylobacterota</taxon>
        <taxon>Epsilonproteobacteria</taxon>
        <taxon>Campylobacterales</taxon>
        <taxon>Arcobacteraceae</taxon>
        <taxon>Halarcobacter</taxon>
    </lineage>
</organism>
<evidence type="ECO:0000313" key="1">
    <source>
        <dbReference type="EMBL" id="RXK08343.1"/>
    </source>
</evidence>
<comment type="caution">
    <text evidence="1">The sequence shown here is derived from an EMBL/GenBank/DDBJ whole genome shotgun (WGS) entry which is preliminary data.</text>
</comment>
<dbReference type="EMBL" id="PDKK01000001">
    <property type="protein sequence ID" value="RXK08343.1"/>
    <property type="molecule type" value="Genomic_DNA"/>
</dbReference>
<dbReference type="Proteomes" id="UP000289758">
    <property type="component" value="Unassembled WGS sequence"/>
</dbReference>
<evidence type="ECO:0000313" key="2">
    <source>
        <dbReference type="Proteomes" id="UP000289758"/>
    </source>
</evidence>
<sequence>METYSQKEQLSKAIESNSLEELHILHLSRYMNVRRAVARNSNISTEIANKLLMDPVMNVSYMASLHPKCTNERVFPEEHLTSCVMCERDERELICDSCNQKEYSSNIIY</sequence>
<gene>
    <name evidence="1" type="ORF">CRV07_00630</name>
</gene>
<name>A0A4Q1B043_9BACT</name>
<keyword evidence="2" id="KW-1185">Reference proteome</keyword>
<dbReference type="RefSeq" id="WP_129085921.1">
    <property type="nucleotide sequence ID" value="NZ_CP053836.1"/>
</dbReference>
<protein>
    <submittedName>
        <fullName evidence="1">Uncharacterized protein</fullName>
    </submittedName>
</protein>
<reference evidence="1 2" key="1">
    <citation type="submission" date="2017-10" db="EMBL/GenBank/DDBJ databases">
        <title>Genomics of the genus Arcobacter.</title>
        <authorList>
            <person name="Perez-Cataluna A."/>
            <person name="Figueras M.J."/>
        </authorList>
    </citation>
    <scope>NUCLEOTIDE SEQUENCE [LARGE SCALE GENOMIC DNA]</scope>
    <source>
        <strain evidence="1 2">CECT 8441</strain>
    </source>
</reference>